<keyword evidence="2" id="KW-1185">Reference proteome</keyword>
<feature type="compositionally biased region" description="Basic and acidic residues" evidence="1">
    <location>
        <begin position="1"/>
        <end position="13"/>
    </location>
</feature>
<organism evidence="2 3">
    <name type="scientific">Nicotiana sylvestris</name>
    <name type="common">Wood tobacco</name>
    <name type="synonym">South American tobacco</name>
    <dbReference type="NCBI Taxonomy" id="4096"/>
    <lineage>
        <taxon>Eukaryota</taxon>
        <taxon>Viridiplantae</taxon>
        <taxon>Streptophyta</taxon>
        <taxon>Embryophyta</taxon>
        <taxon>Tracheophyta</taxon>
        <taxon>Spermatophyta</taxon>
        <taxon>Magnoliopsida</taxon>
        <taxon>eudicotyledons</taxon>
        <taxon>Gunneridae</taxon>
        <taxon>Pentapetalae</taxon>
        <taxon>asterids</taxon>
        <taxon>lamiids</taxon>
        <taxon>Solanales</taxon>
        <taxon>Solanaceae</taxon>
        <taxon>Nicotianoideae</taxon>
        <taxon>Nicotianeae</taxon>
        <taxon>Nicotiana</taxon>
    </lineage>
</organism>
<evidence type="ECO:0000313" key="2">
    <source>
        <dbReference type="Proteomes" id="UP000189701"/>
    </source>
</evidence>
<dbReference type="Proteomes" id="UP000189701">
    <property type="component" value="Unplaced"/>
</dbReference>
<dbReference type="eggNOG" id="KOG0017">
    <property type="taxonomic scope" value="Eukaryota"/>
</dbReference>
<dbReference type="SUPFAM" id="SSF50630">
    <property type="entry name" value="Acid proteases"/>
    <property type="match status" value="1"/>
</dbReference>
<proteinExistence type="predicted"/>
<evidence type="ECO:0000256" key="1">
    <source>
        <dbReference type="SAM" id="MobiDB-lite"/>
    </source>
</evidence>
<sequence>MNDVTLRSREVLKDLTPVQKDVEPEKESGEQLKNDDDKKNKGKKVAEKKKKEENSRREEPEESKHMPALPFPQNLYREKMDKSTLTNASLCQILEGDPDKEEKNRGDLSGQAHRALQRGTINFDKSLCDSGASINLMPLSIYRKLENEIGEIRSTPISLQLADQTTLITKGIVEDVLVRMDNFVFPVDFIVLKMEENKEVPLILGRPFLTSGRAVLDIHERKLMLQVGEEPVTFNIDVETGTQKEKPAASIEWKVKNSKEKAVVSEKDKCMMYPKKVEKKLSAWICALVWA</sequence>
<feature type="compositionally biased region" description="Basic and acidic residues" evidence="1">
    <location>
        <begin position="49"/>
        <end position="65"/>
    </location>
</feature>
<reference evidence="3" key="2">
    <citation type="submission" date="2025-08" db="UniProtKB">
        <authorList>
            <consortium name="RefSeq"/>
        </authorList>
    </citation>
    <scope>IDENTIFICATION</scope>
    <source>
        <tissue evidence="3">Leaf</tissue>
    </source>
</reference>
<feature type="compositionally biased region" description="Basic and acidic residues" evidence="1">
    <location>
        <begin position="20"/>
        <end position="39"/>
    </location>
</feature>
<dbReference type="AlphaFoldDB" id="A0A1U7VRP9"/>
<dbReference type="PANTHER" id="PTHR33067:SF31">
    <property type="entry name" value="RNA-DIRECTED DNA POLYMERASE"/>
    <property type="match status" value="1"/>
</dbReference>
<dbReference type="Pfam" id="PF08284">
    <property type="entry name" value="RVP_2"/>
    <property type="match status" value="1"/>
</dbReference>
<gene>
    <name evidence="3" type="primary">LOC104219988</name>
</gene>
<dbReference type="Gene3D" id="2.40.70.10">
    <property type="entry name" value="Acid Proteases"/>
    <property type="match status" value="1"/>
</dbReference>
<protein>
    <submittedName>
        <fullName evidence="3">Uncharacterized protein LOC104219988</fullName>
    </submittedName>
</protein>
<dbReference type="InterPro" id="IPR021109">
    <property type="entry name" value="Peptidase_aspartic_dom_sf"/>
</dbReference>
<dbReference type="CDD" id="cd00303">
    <property type="entry name" value="retropepsin_like"/>
    <property type="match status" value="1"/>
</dbReference>
<feature type="region of interest" description="Disordered" evidence="1">
    <location>
        <begin position="1"/>
        <end position="74"/>
    </location>
</feature>
<name>A0A1U7VRP9_NICSY</name>
<accession>A0A1U7VRP9</accession>
<evidence type="ECO:0000313" key="3">
    <source>
        <dbReference type="RefSeq" id="XP_009769058.1"/>
    </source>
</evidence>
<reference evidence="2" key="1">
    <citation type="journal article" date="2013" name="Genome Biol.">
        <title>Reference genomes and transcriptomes of Nicotiana sylvestris and Nicotiana tomentosiformis.</title>
        <authorList>
            <person name="Sierro N."/>
            <person name="Battey J.N."/>
            <person name="Ouadi S."/>
            <person name="Bovet L."/>
            <person name="Goepfert S."/>
            <person name="Bakaher N."/>
            <person name="Peitsch M.C."/>
            <person name="Ivanov N.V."/>
        </authorList>
    </citation>
    <scope>NUCLEOTIDE SEQUENCE [LARGE SCALE GENOMIC DNA]</scope>
</reference>
<dbReference type="RefSeq" id="XP_009769058.1">
    <property type="nucleotide sequence ID" value="XM_009770756.1"/>
</dbReference>
<dbReference type="PANTHER" id="PTHR33067">
    <property type="entry name" value="RNA-DIRECTED DNA POLYMERASE-RELATED"/>
    <property type="match status" value="1"/>
</dbReference>